<dbReference type="InterPro" id="IPR003524">
    <property type="entry name" value="PNAcMuramoyl-5peptid_Trfase"/>
</dbReference>
<feature type="transmembrane region" description="Helical" evidence="8">
    <location>
        <begin position="84"/>
        <end position="107"/>
    </location>
</feature>
<dbReference type="EMBL" id="MHOD01000034">
    <property type="protein sequence ID" value="OGZ57227.1"/>
    <property type="molecule type" value="Genomic_DNA"/>
</dbReference>
<evidence type="ECO:0000256" key="8">
    <source>
        <dbReference type="SAM" id="Phobius"/>
    </source>
</evidence>
<feature type="transmembrane region" description="Helical" evidence="8">
    <location>
        <begin position="201"/>
        <end position="219"/>
    </location>
</feature>
<dbReference type="GO" id="GO:0044038">
    <property type="term" value="P:cell wall macromolecule biosynthetic process"/>
    <property type="evidence" value="ECO:0007669"/>
    <property type="project" value="TreeGrafter"/>
</dbReference>
<keyword evidence="5 8" id="KW-1133">Transmembrane helix</keyword>
<dbReference type="GO" id="GO:0046872">
    <property type="term" value="F:metal ion binding"/>
    <property type="evidence" value="ECO:0007669"/>
    <property type="project" value="UniProtKB-KW"/>
</dbReference>
<proteinExistence type="inferred from homology"/>
<evidence type="ECO:0000313" key="10">
    <source>
        <dbReference type="Proteomes" id="UP000177932"/>
    </source>
</evidence>
<protein>
    <submittedName>
        <fullName evidence="9">Uncharacterized protein</fullName>
    </submittedName>
</protein>
<evidence type="ECO:0000256" key="6">
    <source>
        <dbReference type="ARBA" id="ARBA00023136"/>
    </source>
</evidence>
<name>A0A1G2H441_9BACT</name>
<dbReference type="PANTHER" id="PTHR22926">
    <property type="entry name" value="PHOSPHO-N-ACETYLMURAMOYL-PENTAPEPTIDE-TRANSFERASE"/>
    <property type="match status" value="1"/>
</dbReference>
<accession>A0A1G2H441</accession>
<reference evidence="9 10" key="1">
    <citation type="journal article" date="2016" name="Nat. Commun.">
        <title>Thousands of microbial genomes shed light on interconnected biogeochemical processes in an aquifer system.</title>
        <authorList>
            <person name="Anantharaman K."/>
            <person name="Brown C.T."/>
            <person name="Hug L.A."/>
            <person name="Sharon I."/>
            <person name="Castelle C.J."/>
            <person name="Probst A.J."/>
            <person name="Thomas B.C."/>
            <person name="Singh A."/>
            <person name="Wilkins M.J."/>
            <person name="Karaoz U."/>
            <person name="Brodie E.L."/>
            <person name="Williams K.H."/>
            <person name="Hubbard S.S."/>
            <person name="Banfield J.F."/>
        </authorList>
    </citation>
    <scope>NUCLEOTIDE SEQUENCE [LARGE SCALE GENOMIC DNA]</scope>
</reference>
<dbReference type="PROSITE" id="PS01348">
    <property type="entry name" value="MRAY_2"/>
    <property type="match status" value="1"/>
</dbReference>
<evidence type="ECO:0000256" key="2">
    <source>
        <dbReference type="ARBA" id="ARBA00005583"/>
    </source>
</evidence>
<keyword evidence="3" id="KW-0808">Transferase</keyword>
<feature type="transmembrane region" description="Helical" evidence="8">
    <location>
        <begin position="226"/>
        <end position="244"/>
    </location>
</feature>
<dbReference type="GO" id="GO:0008963">
    <property type="term" value="F:phospho-N-acetylmuramoyl-pentapeptide-transferase activity"/>
    <property type="evidence" value="ECO:0007669"/>
    <property type="project" value="InterPro"/>
</dbReference>
<dbReference type="InterPro" id="IPR018480">
    <property type="entry name" value="PNAcMuramoyl-5peptid_Trfase_CS"/>
</dbReference>
<gene>
    <name evidence="9" type="ORF">A2827_02080</name>
</gene>
<comment type="caution">
    <text evidence="9">The sequence shown here is derived from an EMBL/GenBank/DDBJ whole genome shotgun (WGS) entry which is preliminary data.</text>
</comment>
<sequence>MTEEIIKLSFHFFIASFLMAVAVSPPLIVLLKKFGVVRHGERDFSSLIKNRKSKLGTPIFGGIIIVAVVSIMTVLFNWHRETTFVPIGALWLSALLGGADDLLNIFYTKERHPRTLGRILRLIKIHKEFKYRIYFAVSFPWQAYKRFFYLLGSHPGKGVQAHEKILIQLVIGVIIAWWISFKVEWTEVWLPWYGSIDLGYFIIPIILFLVVFMANAVNITDGIDGLSAGTLIISYSAFFMIALQQESMDMSLLIAAVIGALSGYLLFNIKPAKYQMGDVASLGLGVLLAAIAFALDRAILLPIIGMIFIVEICSVILQTGWKVLFGKRLLKMSPLHHHLEISGKDEATIVMYAWTFAAIFATVGVWLSLQ</sequence>
<comment type="cofactor">
    <cofactor evidence="7">
        <name>Mg(2+)</name>
        <dbReference type="ChEBI" id="CHEBI:18420"/>
    </cofactor>
</comment>
<keyword evidence="6 8" id="KW-0472">Membrane</keyword>
<dbReference type="STRING" id="1802158.A2827_02080"/>
<evidence type="ECO:0000256" key="1">
    <source>
        <dbReference type="ARBA" id="ARBA00004141"/>
    </source>
</evidence>
<comment type="subcellular location">
    <subcellularLocation>
        <location evidence="1">Membrane</location>
        <topology evidence="1">Multi-pass membrane protein</topology>
    </subcellularLocation>
</comment>
<feature type="transmembrane region" description="Helical" evidence="8">
    <location>
        <begin position="250"/>
        <end position="267"/>
    </location>
</feature>
<dbReference type="AlphaFoldDB" id="A0A1G2H441"/>
<feature type="transmembrane region" description="Helical" evidence="8">
    <location>
        <begin position="12"/>
        <end position="34"/>
    </location>
</feature>
<feature type="transmembrane region" description="Helical" evidence="8">
    <location>
        <begin position="301"/>
        <end position="325"/>
    </location>
</feature>
<dbReference type="CDD" id="cd06852">
    <property type="entry name" value="GT_MraY"/>
    <property type="match status" value="1"/>
</dbReference>
<feature type="transmembrane region" description="Helical" evidence="8">
    <location>
        <begin position="165"/>
        <end position="181"/>
    </location>
</feature>
<evidence type="ECO:0000256" key="5">
    <source>
        <dbReference type="ARBA" id="ARBA00022989"/>
    </source>
</evidence>
<keyword evidence="7" id="KW-0479">Metal-binding</keyword>
<feature type="transmembrane region" description="Helical" evidence="8">
    <location>
        <begin position="346"/>
        <end position="369"/>
    </location>
</feature>
<evidence type="ECO:0000256" key="7">
    <source>
        <dbReference type="PIRSR" id="PIRSR600715-1"/>
    </source>
</evidence>
<comment type="similarity">
    <text evidence="2">Belongs to the glycosyltransferase 4 family. MraY subfamily.</text>
</comment>
<dbReference type="GO" id="GO:0005886">
    <property type="term" value="C:plasma membrane"/>
    <property type="evidence" value="ECO:0007669"/>
    <property type="project" value="TreeGrafter"/>
</dbReference>
<evidence type="ECO:0000256" key="4">
    <source>
        <dbReference type="ARBA" id="ARBA00022692"/>
    </source>
</evidence>
<evidence type="ECO:0000256" key="3">
    <source>
        <dbReference type="ARBA" id="ARBA00022679"/>
    </source>
</evidence>
<dbReference type="PANTHER" id="PTHR22926:SF5">
    <property type="entry name" value="PHOSPHO-N-ACETYLMURAMOYL-PENTAPEPTIDE-TRANSFERASE HOMOLOG"/>
    <property type="match status" value="1"/>
</dbReference>
<feature type="binding site" evidence="7">
    <location>
        <position position="278"/>
    </location>
    <ligand>
        <name>Mg(2+)</name>
        <dbReference type="ChEBI" id="CHEBI:18420"/>
    </ligand>
</feature>
<dbReference type="InterPro" id="IPR000715">
    <property type="entry name" value="Glycosyl_transferase_4"/>
</dbReference>
<evidence type="ECO:0000313" key="9">
    <source>
        <dbReference type="EMBL" id="OGZ57227.1"/>
    </source>
</evidence>
<organism evidence="9 10">
    <name type="scientific">Candidatus Spechtbacteria bacterium RIFCSPHIGHO2_01_FULL_43_30</name>
    <dbReference type="NCBI Taxonomy" id="1802158"/>
    <lineage>
        <taxon>Bacteria</taxon>
        <taxon>Candidatus Spechtiibacteriota</taxon>
    </lineage>
</organism>
<keyword evidence="7" id="KW-0460">Magnesium</keyword>
<dbReference type="Pfam" id="PF00953">
    <property type="entry name" value="Glycos_transf_4"/>
    <property type="match status" value="1"/>
</dbReference>
<dbReference type="GO" id="GO:0071555">
    <property type="term" value="P:cell wall organization"/>
    <property type="evidence" value="ECO:0007669"/>
    <property type="project" value="TreeGrafter"/>
</dbReference>
<feature type="transmembrane region" description="Helical" evidence="8">
    <location>
        <begin position="55"/>
        <end position="78"/>
    </location>
</feature>
<dbReference type="Proteomes" id="UP000177932">
    <property type="component" value="Unassembled WGS sequence"/>
</dbReference>
<keyword evidence="4 8" id="KW-0812">Transmembrane</keyword>
<feature type="binding site" evidence="7">
    <location>
        <position position="218"/>
    </location>
    <ligand>
        <name>Mg(2+)</name>
        <dbReference type="ChEBI" id="CHEBI:18420"/>
    </ligand>
</feature>